<evidence type="ECO:0000313" key="4">
    <source>
        <dbReference type="Proteomes" id="UP000530530"/>
    </source>
</evidence>
<name>A0ABR6M016_9ACTN</name>
<feature type="compositionally biased region" description="Low complexity" evidence="1">
    <location>
        <begin position="95"/>
        <end position="107"/>
    </location>
</feature>
<evidence type="ECO:0000256" key="1">
    <source>
        <dbReference type="SAM" id="MobiDB-lite"/>
    </source>
</evidence>
<dbReference type="RefSeq" id="WP_148717896.1">
    <property type="nucleotide sequence ID" value="NZ_CP157809.1"/>
</dbReference>
<organism evidence="3 4">
    <name type="scientific">Streptomyces rapamycinicus</name>
    <dbReference type="NCBI Taxonomy" id="1226757"/>
    <lineage>
        <taxon>Bacteria</taxon>
        <taxon>Bacillati</taxon>
        <taxon>Actinomycetota</taxon>
        <taxon>Actinomycetes</taxon>
        <taxon>Kitasatosporales</taxon>
        <taxon>Streptomycetaceae</taxon>
        <taxon>Streptomyces</taxon>
        <taxon>Streptomyces violaceusniger group</taxon>
    </lineage>
</organism>
<evidence type="ECO:0000313" key="2">
    <source>
        <dbReference type="EMBL" id="MBB4779055.1"/>
    </source>
</evidence>
<comment type="caution">
    <text evidence="3">The sequence shown here is derived from an EMBL/GenBank/DDBJ whole genome shotgun (WGS) entry which is preliminary data.</text>
</comment>
<evidence type="ECO:0000313" key="3">
    <source>
        <dbReference type="EMBL" id="MBB4787247.1"/>
    </source>
</evidence>
<dbReference type="EMBL" id="JACHNG010000001">
    <property type="protein sequence ID" value="MBB4779055.1"/>
    <property type="molecule type" value="Genomic_DNA"/>
</dbReference>
<dbReference type="Proteomes" id="UP000530530">
    <property type="component" value="Unassembled WGS sequence"/>
</dbReference>
<feature type="region of interest" description="Disordered" evidence="1">
    <location>
        <begin position="86"/>
        <end position="117"/>
    </location>
</feature>
<gene>
    <name evidence="2" type="ORF">BJY27_000016</name>
    <name evidence="3" type="ORF">BJY27_008294</name>
</gene>
<protein>
    <submittedName>
        <fullName evidence="3">Uncharacterized protein</fullName>
    </submittedName>
</protein>
<reference evidence="3 4" key="1">
    <citation type="submission" date="2020-08" db="EMBL/GenBank/DDBJ databases">
        <title>Sequencing the genomes of 1000 actinobacteria strains.</title>
        <authorList>
            <person name="Klenk H.-P."/>
        </authorList>
    </citation>
    <scope>NUCLEOTIDE SEQUENCE [LARGE SCALE GENOMIC DNA]</scope>
    <source>
        <strain evidence="3 4">DSM 41530</strain>
    </source>
</reference>
<feature type="compositionally biased region" description="Gly residues" evidence="1">
    <location>
        <begin position="108"/>
        <end position="117"/>
    </location>
</feature>
<accession>A0ABR6M016</accession>
<keyword evidence="4" id="KW-1185">Reference proteome</keyword>
<dbReference type="EMBL" id="JACHNG010000002">
    <property type="protein sequence ID" value="MBB4787247.1"/>
    <property type="molecule type" value="Genomic_DNA"/>
</dbReference>
<sequence>MLTRTKARTRKTAIVFGQGNHEGEAPMDPHLAVGDAREEADALVLNAMLVNRSITVAETLKANSRQHYFDHYRSIVNFLDQPPDISWRQRRRPEAAAAGGSAATAGQPGHGGPAAAG</sequence>
<proteinExistence type="predicted"/>